<protein>
    <recommendedName>
        <fullName evidence="2">histidine kinase</fullName>
        <ecNumber evidence="2">2.7.13.3</ecNumber>
    </recommendedName>
</protein>
<dbReference type="Pfam" id="PF02518">
    <property type="entry name" value="HATPase_c"/>
    <property type="match status" value="1"/>
</dbReference>
<evidence type="ECO:0000256" key="4">
    <source>
        <dbReference type="ARBA" id="ARBA00022679"/>
    </source>
</evidence>
<dbReference type="PANTHER" id="PTHR41523">
    <property type="entry name" value="TWO-COMPONENT SYSTEM SENSOR PROTEIN"/>
    <property type="match status" value="1"/>
</dbReference>
<dbReference type="InterPro" id="IPR004358">
    <property type="entry name" value="Sig_transdc_His_kin-like_C"/>
</dbReference>
<dbReference type="eggNOG" id="COG3920">
    <property type="taxonomic scope" value="Bacteria"/>
</dbReference>
<comment type="catalytic activity">
    <reaction evidence="1">
        <text>ATP + protein L-histidine = ADP + protein N-phospho-L-histidine.</text>
        <dbReference type="EC" id="2.7.13.3"/>
    </reaction>
</comment>
<evidence type="ECO:0000313" key="9">
    <source>
        <dbReference type="EMBL" id="AEJ20845.1"/>
    </source>
</evidence>
<evidence type="ECO:0000313" key="10">
    <source>
        <dbReference type="Proteomes" id="UP000000503"/>
    </source>
</evidence>
<dbReference type="AlphaFoldDB" id="F8F155"/>
<organism evidence="9 10">
    <name type="scientific">Gracilinema caldarium (strain ATCC 51460 / DSM 7334 / H1)</name>
    <name type="common">Treponema caldarium</name>
    <dbReference type="NCBI Taxonomy" id="744872"/>
    <lineage>
        <taxon>Bacteria</taxon>
        <taxon>Pseudomonadati</taxon>
        <taxon>Spirochaetota</taxon>
        <taxon>Spirochaetia</taxon>
        <taxon>Spirochaetales</taxon>
        <taxon>Breznakiellaceae</taxon>
        <taxon>Gracilinema</taxon>
    </lineage>
</organism>
<evidence type="ECO:0000256" key="1">
    <source>
        <dbReference type="ARBA" id="ARBA00000085"/>
    </source>
</evidence>
<dbReference type="STRING" id="744872.Spica_2749"/>
<dbReference type="EC" id="2.7.13.3" evidence="2"/>
<dbReference type="PRINTS" id="PR00344">
    <property type="entry name" value="BCTRLSENSOR"/>
</dbReference>
<gene>
    <name evidence="9" type="ordered locus">Spica_2749</name>
</gene>
<accession>F8F155</accession>
<sequence length="135" mass="14678">MVDTYEYFEQLLNSMTDFSPLILTTHIESLKIPVKIATSLGIILTELVTNALKYAYPKGIQGELRVEIVQDAEGLTLKVQDKGRGLPVNFVMKNSSGLGLNLVKALAEQLKGSFSISGTEGTTCIVHIPKEVLAV</sequence>
<dbReference type="InterPro" id="IPR005467">
    <property type="entry name" value="His_kinase_dom"/>
</dbReference>
<keyword evidence="3" id="KW-0597">Phosphoprotein</keyword>
<feature type="domain" description="Histidine kinase" evidence="8">
    <location>
        <begin position="43"/>
        <end position="132"/>
    </location>
</feature>
<keyword evidence="10" id="KW-1185">Reference proteome</keyword>
<evidence type="ECO:0000256" key="3">
    <source>
        <dbReference type="ARBA" id="ARBA00022553"/>
    </source>
</evidence>
<keyword evidence="7" id="KW-0067">ATP-binding</keyword>
<dbReference type="GO" id="GO:0005524">
    <property type="term" value="F:ATP binding"/>
    <property type="evidence" value="ECO:0007669"/>
    <property type="project" value="UniProtKB-KW"/>
</dbReference>
<evidence type="ECO:0000256" key="2">
    <source>
        <dbReference type="ARBA" id="ARBA00012438"/>
    </source>
</evidence>
<keyword evidence="6 9" id="KW-0418">Kinase</keyword>
<dbReference type="Proteomes" id="UP000000503">
    <property type="component" value="Chromosome"/>
</dbReference>
<dbReference type="SMART" id="SM00387">
    <property type="entry name" value="HATPase_c"/>
    <property type="match status" value="1"/>
</dbReference>
<keyword evidence="4" id="KW-0808">Transferase</keyword>
<keyword evidence="5" id="KW-0547">Nucleotide-binding</keyword>
<dbReference type="KEGG" id="scd:Spica_2749"/>
<dbReference type="PANTHER" id="PTHR41523:SF8">
    <property type="entry name" value="ETHYLENE RESPONSE SENSOR PROTEIN"/>
    <property type="match status" value="1"/>
</dbReference>
<dbReference type="GO" id="GO:0004673">
    <property type="term" value="F:protein histidine kinase activity"/>
    <property type="evidence" value="ECO:0007669"/>
    <property type="project" value="UniProtKB-EC"/>
</dbReference>
<dbReference type="HOGENOM" id="CLU_155953_0_0_12"/>
<dbReference type="SUPFAM" id="SSF55874">
    <property type="entry name" value="ATPase domain of HSP90 chaperone/DNA topoisomerase II/histidine kinase"/>
    <property type="match status" value="1"/>
</dbReference>
<dbReference type="EMBL" id="CP002868">
    <property type="protein sequence ID" value="AEJ20845.1"/>
    <property type="molecule type" value="Genomic_DNA"/>
</dbReference>
<evidence type="ECO:0000256" key="5">
    <source>
        <dbReference type="ARBA" id="ARBA00022741"/>
    </source>
</evidence>
<reference evidence="10" key="1">
    <citation type="journal article" date="2013" name="Stand. Genomic Sci.">
        <title>Genome sequence of the thermophilic fresh-water bacterium Spirochaeta caldaria type strain (H1(T)), reclassification of Spirochaeta caldaria, Spirochaeta stenostrepta, and Spirochaeta zuelzerae in the genus Treponema as Treponema caldaria comb. nov., Treponema stenostrepta comb. nov., and Treponema zuelzerae comb. nov., and emendation of the genus Treponema.</title>
        <authorList>
            <person name="Abt B."/>
            <person name="Goker M."/>
            <person name="Scheuner C."/>
            <person name="Han C."/>
            <person name="Lu M."/>
            <person name="Misra M."/>
            <person name="Lapidus A."/>
            <person name="Nolan M."/>
            <person name="Lucas S."/>
            <person name="Hammon N."/>
            <person name="Deshpande S."/>
            <person name="Cheng J.F."/>
            <person name="Tapia R."/>
            <person name="Goodwin L.A."/>
            <person name="Pitluck S."/>
            <person name="Liolios K."/>
            <person name="Pagani I."/>
            <person name="Ivanova N."/>
            <person name="Mavromatis K."/>
            <person name="Mikhailova N."/>
            <person name="Huntemann M."/>
            <person name="Pati A."/>
            <person name="Chen A."/>
            <person name="Palaniappan K."/>
            <person name="Land M."/>
            <person name="Hauser L."/>
            <person name="Jeffries C.D."/>
            <person name="Rohde M."/>
            <person name="Spring S."/>
            <person name="Gronow S."/>
            <person name="Detter J.C."/>
            <person name="Bristow J."/>
            <person name="Eisen J.A."/>
            <person name="Markowitz V."/>
            <person name="Hugenholtz P."/>
            <person name="Kyrpides N.C."/>
            <person name="Woyke T."/>
            <person name="Klenk H.P."/>
        </authorList>
    </citation>
    <scope>NUCLEOTIDE SEQUENCE</scope>
    <source>
        <strain evidence="10">ATCC 51460 / DSM 7334 / H1</strain>
    </source>
</reference>
<name>F8F155_GRAC1</name>
<dbReference type="InterPro" id="IPR036890">
    <property type="entry name" value="HATPase_C_sf"/>
</dbReference>
<dbReference type="OrthoDB" id="9767435at2"/>
<dbReference type="InterPro" id="IPR003594">
    <property type="entry name" value="HATPase_dom"/>
</dbReference>
<dbReference type="Gene3D" id="3.30.565.10">
    <property type="entry name" value="Histidine kinase-like ATPase, C-terminal domain"/>
    <property type="match status" value="1"/>
</dbReference>
<evidence type="ECO:0000256" key="6">
    <source>
        <dbReference type="ARBA" id="ARBA00022777"/>
    </source>
</evidence>
<proteinExistence type="predicted"/>
<dbReference type="PROSITE" id="PS50109">
    <property type="entry name" value="HIS_KIN"/>
    <property type="match status" value="1"/>
</dbReference>
<dbReference type="RefSeq" id="WP_013970123.1">
    <property type="nucleotide sequence ID" value="NC_015732.1"/>
</dbReference>
<evidence type="ECO:0000259" key="8">
    <source>
        <dbReference type="PROSITE" id="PS50109"/>
    </source>
</evidence>
<evidence type="ECO:0000256" key="7">
    <source>
        <dbReference type="ARBA" id="ARBA00022840"/>
    </source>
</evidence>